<evidence type="ECO:0000256" key="2">
    <source>
        <dbReference type="ARBA" id="ARBA00023004"/>
    </source>
</evidence>
<keyword evidence="3" id="KW-0411">Iron-sulfur</keyword>
<sequence length="84" mass="8863">MAMSIGEDCIGCGGCVDECPNMAIALQSVEDGYVIDPALCTECVGAFPEPQCAALCPTECIAPDAALRESRERLAEKRRLLLAS</sequence>
<evidence type="ECO:0000313" key="5">
    <source>
        <dbReference type="EMBL" id="EKV30875.1"/>
    </source>
</evidence>
<dbReference type="RefSeq" id="WP_009540320.1">
    <property type="nucleotide sequence ID" value="NZ_ANHY01000007.1"/>
</dbReference>
<keyword evidence="1" id="KW-0479">Metal-binding</keyword>
<accession>K9GXY9</accession>
<evidence type="ECO:0000259" key="4">
    <source>
        <dbReference type="PROSITE" id="PS51379"/>
    </source>
</evidence>
<feature type="domain" description="4Fe-4S ferredoxin-type" evidence="4">
    <location>
        <begin position="1"/>
        <end position="29"/>
    </location>
</feature>
<dbReference type="Pfam" id="PF12838">
    <property type="entry name" value="Fer4_7"/>
    <property type="match status" value="1"/>
</dbReference>
<dbReference type="Gene3D" id="3.30.70.20">
    <property type="match status" value="1"/>
</dbReference>
<gene>
    <name evidence="5" type="ORF">C882_4212</name>
</gene>
<dbReference type="PROSITE" id="PS51379">
    <property type="entry name" value="4FE4S_FER_2"/>
    <property type="match status" value="2"/>
</dbReference>
<organism evidence="5 6">
    <name type="scientific">Caenispirillum salinarum AK4</name>
    <dbReference type="NCBI Taxonomy" id="1238182"/>
    <lineage>
        <taxon>Bacteria</taxon>
        <taxon>Pseudomonadati</taxon>
        <taxon>Pseudomonadota</taxon>
        <taxon>Alphaproteobacteria</taxon>
        <taxon>Rhodospirillales</taxon>
        <taxon>Novispirillaceae</taxon>
        <taxon>Caenispirillum</taxon>
    </lineage>
</organism>
<dbReference type="SUPFAM" id="SSF54862">
    <property type="entry name" value="4Fe-4S ferredoxins"/>
    <property type="match status" value="1"/>
</dbReference>
<dbReference type="EMBL" id="ANHY01000007">
    <property type="protein sequence ID" value="EKV30875.1"/>
    <property type="molecule type" value="Genomic_DNA"/>
</dbReference>
<dbReference type="GO" id="GO:0046872">
    <property type="term" value="F:metal ion binding"/>
    <property type="evidence" value="ECO:0007669"/>
    <property type="project" value="UniProtKB-KW"/>
</dbReference>
<dbReference type="GO" id="GO:0051536">
    <property type="term" value="F:iron-sulfur cluster binding"/>
    <property type="evidence" value="ECO:0007669"/>
    <property type="project" value="UniProtKB-KW"/>
</dbReference>
<dbReference type="PROSITE" id="PS00198">
    <property type="entry name" value="4FE4S_FER_1"/>
    <property type="match status" value="1"/>
</dbReference>
<name>K9GXY9_9PROT</name>
<evidence type="ECO:0000256" key="3">
    <source>
        <dbReference type="ARBA" id="ARBA00023014"/>
    </source>
</evidence>
<dbReference type="PATRIC" id="fig|1238182.3.peg.1874"/>
<dbReference type="AlphaFoldDB" id="K9GXY9"/>
<reference evidence="5 6" key="1">
    <citation type="journal article" date="2013" name="Genome Announc.">
        <title>Draft Genome Sequence of an Alphaproteobacterium, Caenispirillum salinarum AK4(T), Isolated from a Solar Saltern.</title>
        <authorList>
            <person name="Khatri I."/>
            <person name="Singh A."/>
            <person name="Korpole S."/>
            <person name="Pinnaka A.K."/>
            <person name="Subramanian S."/>
        </authorList>
    </citation>
    <scope>NUCLEOTIDE SEQUENCE [LARGE SCALE GENOMIC DNA]</scope>
    <source>
        <strain evidence="5 6">AK4</strain>
    </source>
</reference>
<dbReference type="Proteomes" id="UP000009881">
    <property type="component" value="Unassembled WGS sequence"/>
</dbReference>
<feature type="domain" description="4Fe-4S ferredoxin-type" evidence="4">
    <location>
        <begin position="31"/>
        <end position="66"/>
    </location>
</feature>
<dbReference type="NCBIfam" id="NF033683">
    <property type="entry name" value="di_4Fe-4S_YfhL"/>
    <property type="match status" value="1"/>
</dbReference>
<dbReference type="InterPro" id="IPR017900">
    <property type="entry name" value="4Fe4S_Fe_S_CS"/>
</dbReference>
<keyword evidence="6" id="KW-1185">Reference proteome</keyword>
<dbReference type="STRING" id="1238182.C882_4212"/>
<evidence type="ECO:0000313" key="6">
    <source>
        <dbReference type="Proteomes" id="UP000009881"/>
    </source>
</evidence>
<dbReference type="InterPro" id="IPR047927">
    <property type="entry name" value="YfhL-like"/>
</dbReference>
<protein>
    <submittedName>
        <fullName evidence="5">Ferredoxin, 4Fe-4S</fullName>
    </submittedName>
</protein>
<dbReference type="OrthoDB" id="9800445at2"/>
<dbReference type="InterPro" id="IPR017896">
    <property type="entry name" value="4Fe4S_Fe-S-bd"/>
</dbReference>
<proteinExistence type="predicted"/>
<keyword evidence="2" id="KW-0408">Iron</keyword>
<dbReference type="eggNOG" id="COG2768">
    <property type="taxonomic scope" value="Bacteria"/>
</dbReference>
<evidence type="ECO:0000256" key="1">
    <source>
        <dbReference type="ARBA" id="ARBA00022723"/>
    </source>
</evidence>
<comment type="caution">
    <text evidence="5">The sequence shown here is derived from an EMBL/GenBank/DDBJ whole genome shotgun (WGS) entry which is preliminary data.</text>
</comment>